<accession>A0A9P4ITJ7</accession>
<dbReference type="CDD" id="cd06866">
    <property type="entry name" value="PX_SNX8_Mvp1p_like"/>
    <property type="match status" value="1"/>
</dbReference>
<dbReference type="GO" id="GO:0006623">
    <property type="term" value="P:protein targeting to vacuole"/>
    <property type="evidence" value="ECO:0007669"/>
    <property type="project" value="TreeGrafter"/>
</dbReference>
<feature type="domain" description="PX" evidence="12">
    <location>
        <begin position="321"/>
        <end position="435"/>
    </location>
</feature>
<dbReference type="FunFam" id="3.30.1520.10:FF:000037">
    <property type="entry name" value="Sorting nexin mvp-1"/>
    <property type="match status" value="1"/>
</dbReference>
<keyword evidence="14" id="KW-1185">Reference proteome</keyword>
<dbReference type="InterPro" id="IPR027267">
    <property type="entry name" value="AH/BAR_dom_sf"/>
</dbReference>
<name>A0A9P4ITJ7_9PEZI</name>
<feature type="compositionally biased region" description="Basic and acidic residues" evidence="11">
    <location>
        <begin position="8"/>
        <end position="24"/>
    </location>
</feature>
<dbReference type="Gene3D" id="1.10.238.10">
    <property type="entry name" value="EF-hand"/>
    <property type="match status" value="1"/>
</dbReference>
<feature type="region of interest" description="Disordered" evidence="11">
    <location>
        <begin position="155"/>
        <end position="318"/>
    </location>
</feature>
<dbReference type="PANTHER" id="PTHR47554">
    <property type="entry name" value="SORTING NEXIN MVP1"/>
    <property type="match status" value="1"/>
</dbReference>
<reference evidence="13" key="1">
    <citation type="journal article" date="2020" name="Stud. Mycol.">
        <title>101 Dothideomycetes genomes: a test case for predicting lifestyles and emergence of pathogens.</title>
        <authorList>
            <person name="Haridas S."/>
            <person name="Albert R."/>
            <person name="Binder M."/>
            <person name="Bloem J."/>
            <person name="Labutti K."/>
            <person name="Salamov A."/>
            <person name="Andreopoulos B."/>
            <person name="Baker S."/>
            <person name="Barry K."/>
            <person name="Bills G."/>
            <person name="Bluhm B."/>
            <person name="Cannon C."/>
            <person name="Castanera R."/>
            <person name="Culley D."/>
            <person name="Daum C."/>
            <person name="Ezra D."/>
            <person name="Gonzalez J."/>
            <person name="Henrissat B."/>
            <person name="Kuo A."/>
            <person name="Liang C."/>
            <person name="Lipzen A."/>
            <person name="Lutzoni F."/>
            <person name="Magnuson J."/>
            <person name="Mondo S."/>
            <person name="Nolan M."/>
            <person name="Ohm R."/>
            <person name="Pangilinan J."/>
            <person name="Park H.-J."/>
            <person name="Ramirez L."/>
            <person name="Alfaro M."/>
            <person name="Sun H."/>
            <person name="Tritt A."/>
            <person name="Yoshinaga Y."/>
            <person name="Zwiers L.-H."/>
            <person name="Turgeon B."/>
            <person name="Goodwin S."/>
            <person name="Spatafora J."/>
            <person name="Crous P."/>
            <person name="Grigoriev I."/>
        </authorList>
    </citation>
    <scope>NUCLEOTIDE SEQUENCE</scope>
    <source>
        <strain evidence="13">CBS 260.36</strain>
    </source>
</reference>
<dbReference type="GO" id="GO:0005829">
    <property type="term" value="C:cytosol"/>
    <property type="evidence" value="ECO:0007669"/>
    <property type="project" value="GOC"/>
</dbReference>
<dbReference type="OrthoDB" id="10064318at2759"/>
<comment type="function">
    <text evidence="1">Required for vacuolar protein sorting.</text>
</comment>
<evidence type="ECO:0000256" key="5">
    <source>
        <dbReference type="ARBA" id="ARBA00014268"/>
    </source>
</evidence>
<dbReference type="Proteomes" id="UP000799439">
    <property type="component" value="Unassembled WGS sequence"/>
</dbReference>
<sequence length="700" mass="76828">MSLFGESPPKETRTKSSLFDDRPAAKSNAGLFADDGANGSPWDMPTPKKNARKNYVKSLLASTPVPDKYIEIFDALLEKEGASDGTISIESARDFVSKCKISSSDADKILQIVTGGGASSLGRSEFNVLLALVGLAQEQGDELSLDAVDERKKKLPVPNVPELSKPKPTQPEPASLTAESRPIPSTTTSFQGPSQRGGQPQSFGALDSDPWGSPALHKGHDHTQQQERTPSYTNGTNSVPKRTTSTFTTSSIGAGEPASSTDFAPPSQSSMTGETPGWGGDAGFTGGDAGFGSTSQRPSGEGPAGSSRPLGAGNRTGTTIEEEITVNLLDEKEGVFLFQHRNYEVASTRKNSKVIRRYSDFVWLLDCLHKRYPFRQLPLLPPKRVAINGNHLAGDASFLEKRRRGLARFANALVRHPVLGQEQLVVMFLTVPTELAVWRKQATISVQEEFTGKSLPSGLEDSLPAELPQLFDTVRAGIRRSAEIYINLCNMVEKLAKYNAGLAGEYMRLSSALEGAAEASEETYAIDTNDVPLLNEGIKAVSKHLSANRALLEDEGRAWDLGALEDFKRQRDCLVSMRDLFDRRDRYAKDNIPQLERRIENNQNKLSALRAKPEGSYKPSEVEKLEDSIIKDKQSIVDQHARGVFIKECIRDELQFFNKSQYHVSRLHQDWSQERVKYSELGADNWRGLADEVDGMPTGE</sequence>
<evidence type="ECO:0000313" key="14">
    <source>
        <dbReference type="Proteomes" id="UP000799439"/>
    </source>
</evidence>
<dbReference type="InterPro" id="IPR045734">
    <property type="entry name" value="Snx8_BAR_dom"/>
</dbReference>
<dbReference type="Pfam" id="PF00787">
    <property type="entry name" value="PX"/>
    <property type="match status" value="1"/>
</dbReference>
<dbReference type="Gene3D" id="3.30.1520.10">
    <property type="entry name" value="Phox-like domain"/>
    <property type="match status" value="1"/>
</dbReference>
<keyword evidence="8" id="KW-0653">Protein transport</keyword>
<dbReference type="GO" id="GO:0005768">
    <property type="term" value="C:endosome"/>
    <property type="evidence" value="ECO:0007669"/>
    <property type="project" value="TreeGrafter"/>
</dbReference>
<dbReference type="SUPFAM" id="SSF47473">
    <property type="entry name" value="EF-hand"/>
    <property type="match status" value="1"/>
</dbReference>
<keyword evidence="9" id="KW-0472">Membrane</keyword>
<dbReference type="CDD" id="cd07597">
    <property type="entry name" value="BAR_SNX8"/>
    <property type="match status" value="1"/>
</dbReference>
<comment type="similarity">
    <text evidence="4">Belongs to the sorting nexin family.</text>
</comment>
<organism evidence="13 14">
    <name type="scientific">Myriangium duriaei CBS 260.36</name>
    <dbReference type="NCBI Taxonomy" id="1168546"/>
    <lineage>
        <taxon>Eukaryota</taxon>
        <taxon>Fungi</taxon>
        <taxon>Dikarya</taxon>
        <taxon>Ascomycota</taxon>
        <taxon>Pezizomycotina</taxon>
        <taxon>Dothideomycetes</taxon>
        <taxon>Dothideomycetidae</taxon>
        <taxon>Myriangiales</taxon>
        <taxon>Myriangiaceae</taxon>
        <taxon>Myriangium</taxon>
    </lineage>
</organism>
<dbReference type="InterPro" id="IPR001683">
    <property type="entry name" value="PX_dom"/>
</dbReference>
<dbReference type="SMART" id="SM00312">
    <property type="entry name" value="PX"/>
    <property type="match status" value="1"/>
</dbReference>
<keyword evidence="6" id="KW-0813">Transport</keyword>
<dbReference type="AlphaFoldDB" id="A0A9P4ITJ7"/>
<dbReference type="PROSITE" id="PS50195">
    <property type="entry name" value="PX"/>
    <property type="match status" value="1"/>
</dbReference>
<dbReference type="Pfam" id="PF19566">
    <property type="entry name" value="Snx8_BAR_dom"/>
    <property type="match status" value="1"/>
</dbReference>
<evidence type="ECO:0000256" key="4">
    <source>
        <dbReference type="ARBA" id="ARBA00010883"/>
    </source>
</evidence>
<feature type="compositionally biased region" description="Gly residues" evidence="11">
    <location>
        <begin position="276"/>
        <end position="290"/>
    </location>
</feature>
<evidence type="ECO:0000256" key="3">
    <source>
        <dbReference type="ARBA" id="ARBA00004496"/>
    </source>
</evidence>
<comment type="subcellular location">
    <subcellularLocation>
        <location evidence="3">Cytoplasm</location>
    </subcellularLocation>
    <subcellularLocation>
        <location evidence="2">Membrane</location>
        <topology evidence="2">Peripheral membrane protein</topology>
        <orientation evidence="2">Cytoplasmic side</orientation>
    </subcellularLocation>
</comment>
<evidence type="ECO:0000256" key="10">
    <source>
        <dbReference type="ARBA" id="ARBA00072009"/>
    </source>
</evidence>
<dbReference type="Gene3D" id="1.20.1270.60">
    <property type="entry name" value="Arfaptin homology (AH) domain/BAR domain"/>
    <property type="match status" value="1"/>
</dbReference>
<dbReference type="GO" id="GO:0032266">
    <property type="term" value="F:phosphatidylinositol-3-phosphate binding"/>
    <property type="evidence" value="ECO:0007669"/>
    <property type="project" value="TreeGrafter"/>
</dbReference>
<protein>
    <recommendedName>
        <fullName evidence="5">Sorting nexin MVP1</fullName>
    </recommendedName>
    <alternativeName>
        <fullName evidence="10">Sorting nexin mvp1</fullName>
    </alternativeName>
</protein>
<evidence type="ECO:0000256" key="6">
    <source>
        <dbReference type="ARBA" id="ARBA00022448"/>
    </source>
</evidence>
<evidence type="ECO:0000313" key="13">
    <source>
        <dbReference type="EMBL" id="KAF2148250.1"/>
    </source>
</evidence>
<feature type="compositionally biased region" description="Low complexity" evidence="11">
    <location>
        <begin position="189"/>
        <end position="204"/>
    </location>
</feature>
<evidence type="ECO:0000256" key="8">
    <source>
        <dbReference type="ARBA" id="ARBA00022927"/>
    </source>
</evidence>
<feature type="region of interest" description="Disordered" evidence="11">
    <location>
        <begin position="1"/>
        <end position="49"/>
    </location>
</feature>
<dbReference type="PANTHER" id="PTHR47554:SF1">
    <property type="entry name" value="SORTING NEXIN MVP1"/>
    <property type="match status" value="1"/>
</dbReference>
<evidence type="ECO:0000259" key="12">
    <source>
        <dbReference type="PROSITE" id="PS50195"/>
    </source>
</evidence>
<dbReference type="InterPro" id="IPR011992">
    <property type="entry name" value="EF-hand-dom_pair"/>
</dbReference>
<gene>
    <name evidence="13" type="ORF">K461DRAFT_324623</name>
</gene>
<dbReference type="InterPro" id="IPR035704">
    <property type="entry name" value="SNX8/Mvp1_PX"/>
</dbReference>
<dbReference type="FunFam" id="1.20.1270.60:FF:000072">
    <property type="entry name" value="Sorting nexin MVP1"/>
    <property type="match status" value="1"/>
</dbReference>
<evidence type="ECO:0000256" key="7">
    <source>
        <dbReference type="ARBA" id="ARBA00022490"/>
    </source>
</evidence>
<dbReference type="InterPro" id="IPR036871">
    <property type="entry name" value="PX_dom_sf"/>
</dbReference>
<keyword evidence="7" id="KW-0963">Cytoplasm</keyword>
<dbReference type="SUPFAM" id="SSF64268">
    <property type="entry name" value="PX domain"/>
    <property type="match status" value="1"/>
</dbReference>
<evidence type="ECO:0000256" key="2">
    <source>
        <dbReference type="ARBA" id="ARBA00004287"/>
    </source>
</evidence>
<dbReference type="EMBL" id="ML996093">
    <property type="protein sequence ID" value="KAF2148250.1"/>
    <property type="molecule type" value="Genomic_DNA"/>
</dbReference>
<dbReference type="GO" id="GO:0042147">
    <property type="term" value="P:retrograde transport, endosome to Golgi"/>
    <property type="evidence" value="ECO:0007669"/>
    <property type="project" value="InterPro"/>
</dbReference>
<proteinExistence type="inferred from homology"/>
<dbReference type="GO" id="GO:0016020">
    <property type="term" value="C:membrane"/>
    <property type="evidence" value="ECO:0007669"/>
    <property type="project" value="UniProtKB-SubCell"/>
</dbReference>
<evidence type="ECO:0000256" key="9">
    <source>
        <dbReference type="ARBA" id="ARBA00023136"/>
    </source>
</evidence>
<dbReference type="InterPro" id="IPR028662">
    <property type="entry name" value="SNX8/Mvp1"/>
</dbReference>
<comment type="caution">
    <text evidence="13">The sequence shown here is derived from an EMBL/GenBank/DDBJ whole genome shotgun (WGS) entry which is preliminary data.</text>
</comment>
<feature type="compositionally biased region" description="Polar residues" evidence="11">
    <location>
        <begin position="226"/>
        <end position="273"/>
    </location>
</feature>
<evidence type="ECO:0000256" key="1">
    <source>
        <dbReference type="ARBA" id="ARBA00002474"/>
    </source>
</evidence>
<evidence type="ECO:0000256" key="11">
    <source>
        <dbReference type="SAM" id="MobiDB-lite"/>
    </source>
</evidence>